<dbReference type="EMBL" id="JADIXZ010000004">
    <property type="protein sequence ID" value="MBK6301099.1"/>
    <property type="molecule type" value="Genomic_DNA"/>
</dbReference>
<keyword evidence="2" id="KW-0812">Transmembrane</keyword>
<gene>
    <name evidence="3" type="ORF">IPF40_08610</name>
</gene>
<organism evidence="3 4">
    <name type="scientific">Candidatus Phosphoribacter hodrii</name>
    <dbReference type="NCBI Taxonomy" id="2953743"/>
    <lineage>
        <taxon>Bacteria</taxon>
        <taxon>Bacillati</taxon>
        <taxon>Actinomycetota</taxon>
        <taxon>Actinomycetes</taxon>
        <taxon>Micrococcales</taxon>
        <taxon>Dermatophilaceae</taxon>
        <taxon>Candidatus Phosphoribacter</taxon>
    </lineage>
</organism>
<reference evidence="3 4" key="1">
    <citation type="submission" date="2020-10" db="EMBL/GenBank/DDBJ databases">
        <title>Connecting structure to function with the recovery of over 1000 high-quality activated sludge metagenome-assembled genomes encoding full-length rRNA genes using long-read sequencing.</title>
        <authorList>
            <person name="Singleton C.M."/>
            <person name="Petriglieri F."/>
            <person name="Kristensen J.M."/>
            <person name="Kirkegaard R.H."/>
            <person name="Michaelsen T.Y."/>
            <person name="Andersen M.H."/>
            <person name="Karst S.M."/>
            <person name="Dueholm M.S."/>
            <person name="Nielsen P.H."/>
            <person name="Albertsen M."/>
        </authorList>
    </citation>
    <scope>NUCLEOTIDE SEQUENCE [LARGE SCALE GENOMIC DNA]</scope>
    <source>
        <strain evidence="3">AalE_18-Q3-R2-46_BAT3C.188</strain>
    </source>
</reference>
<protein>
    <submittedName>
        <fullName evidence="3">Uncharacterized protein</fullName>
    </submittedName>
</protein>
<evidence type="ECO:0000313" key="3">
    <source>
        <dbReference type="EMBL" id="MBK6301099.1"/>
    </source>
</evidence>
<keyword evidence="2" id="KW-1133">Transmembrane helix</keyword>
<dbReference type="Proteomes" id="UP000718281">
    <property type="component" value="Unassembled WGS sequence"/>
</dbReference>
<keyword evidence="2" id="KW-0472">Membrane</keyword>
<evidence type="ECO:0000313" key="4">
    <source>
        <dbReference type="Proteomes" id="UP000718281"/>
    </source>
</evidence>
<dbReference type="AlphaFoldDB" id="A0A935CDP3"/>
<name>A0A935CDP3_9MICO</name>
<evidence type="ECO:0000256" key="2">
    <source>
        <dbReference type="SAM" id="Phobius"/>
    </source>
</evidence>
<feature type="transmembrane region" description="Helical" evidence="2">
    <location>
        <begin position="86"/>
        <end position="112"/>
    </location>
</feature>
<proteinExistence type="predicted"/>
<feature type="compositionally biased region" description="Pro residues" evidence="1">
    <location>
        <begin position="1"/>
        <end position="75"/>
    </location>
</feature>
<feature type="region of interest" description="Disordered" evidence="1">
    <location>
        <begin position="1"/>
        <end position="79"/>
    </location>
</feature>
<accession>A0A935CDP3</accession>
<sequence length="117" mass="11240">MTQPPPDSGPSPFDPQFPPAQAPPPPPIPPGPYAAPPPMAPGPYGAPPPPGVAPGPYAAPPPGVAPGPYAAPPPGVARKSNTGKTVAIVILAIVGGSALLSIVLAGVCLGLLSQSGL</sequence>
<evidence type="ECO:0000256" key="1">
    <source>
        <dbReference type="SAM" id="MobiDB-lite"/>
    </source>
</evidence>
<comment type="caution">
    <text evidence="3">The sequence shown here is derived from an EMBL/GenBank/DDBJ whole genome shotgun (WGS) entry which is preliminary data.</text>
</comment>